<evidence type="ECO:0000313" key="5">
    <source>
        <dbReference type="Proteomes" id="UP000295626"/>
    </source>
</evidence>
<comment type="caution">
    <text evidence="4">The sequence shown here is derived from an EMBL/GenBank/DDBJ whole genome shotgun (WGS) entry which is preliminary data.</text>
</comment>
<dbReference type="PROSITE" id="PS00061">
    <property type="entry name" value="ADH_SHORT"/>
    <property type="match status" value="1"/>
</dbReference>
<name>A0ABY2DJU9_9ACTN</name>
<dbReference type="CDD" id="cd05233">
    <property type="entry name" value="SDR_c"/>
    <property type="match status" value="1"/>
</dbReference>
<dbReference type="PRINTS" id="PR00081">
    <property type="entry name" value="GDHRDH"/>
</dbReference>
<proteinExistence type="inferred from homology"/>
<dbReference type="PRINTS" id="PR00080">
    <property type="entry name" value="SDRFAMILY"/>
</dbReference>
<dbReference type="InterPro" id="IPR052178">
    <property type="entry name" value="Sec_Metab_Biosynth_SDR"/>
</dbReference>
<keyword evidence="3" id="KW-0560">Oxidoreductase</keyword>
<dbReference type="Proteomes" id="UP000295626">
    <property type="component" value="Unassembled WGS sequence"/>
</dbReference>
<evidence type="ECO:0000256" key="1">
    <source>
        <dbReference type="ARBA" id="ARBA00006484"/>
    </source>
</evidence>
<evidence type="ECO:0000313" key="4">
    <source>
        <dbReference type="EMBL" id="TDC00689.1"/>
    </source>
</evidence>
<dbReference type="InterPro" id="IPR020904">
    <property type="entry name" value="Sc_DH/Rdtase_CS"/>
</dbReference>
<evidence type="ECO:0000256" key="2">
    <source>
        <dbReference type="ARBA" id="ARBA00022857"/>
    </source>
</evidence>
<keyword evidence="2" id="KW-0521">NADP</keyword>
<gene>
    <name evidence="4" type="ORF">E1091_04425</name>
</gene>
<reference evidence="4 5" key="1">
    <citation type="submission" date="2019-02" db="EMBL/GenBank/DDBJ databases">
        <title>Draft genome sequences of novel Actinobacteria.</title>
        <authorList>
            <person name="Sahin N."/>
            <person name="Ay H."/>
            <person name="Saygin H."/>
        </authorList>
    </citation>
    <scope>NUCLEOTIDE SEQUENCE [LARGE SCALE GENOMIC DNA]</scope>
    <source>
        <strain evidence="4 5">JCM 30529</strain>
    </source>
</reference>
<dbReference type="Gene3D" id="3.40.50.720">
    <property type="entry name" value="NAD(P)-binding Rossmann-like Domain"/>
    <property type="match status" value="1"/>
</dbReference>
<accession>A0ABY2DJU9</accession>
<evidence type="ECO:0000256" key="3">
    <source>
        <dbReference type="ARBA" id="ARBA00023002"/>
    </source>
</evidence>
<protein>
    <submittedName>
        <fullName evidence="4">SDR family oxidoreductase</fullName>
    </submittedName>
</protein>
<dbReference type="EMBL" id="SMKE01000091">
    <property type="protein sequence ID" value="TDC00689.1"/>
    <property type="molecule type" value="Genomic_DNA"/>
</dbReference>
<dbReference type="InterPro" id="IPR002347">
    <property type="entry name" value="SDR_fam"/>
</dbReference>
<dbReference type="Pfam" id="PF13561">
    <property type="entry name" value="adh_short_C2"/>
    <property type="match status" value="1"/>
</dbReference>
<dbReference type="PANTHER" id="PTHR43618">
    <property type="entry name" value="7-ALPHA-HYDROXYSTEROID DEHYDROGENASE"/>
    <property type="match status" value="1"/>
</dbReference>
<dbReference type="SUPFAM" id="SSF51735">
    <property type="entry name" value="NAD(P)-binding Rossmann-fold domains"/>
    <property type="match status" value="1"/>
</dbReference>
<organism evidence="4 5">
    <name type="scientific">Micromonospora fluostatini</name>
    <dbReference type="NCBI Taxonomy" id="1629071"/>
    <lineage>
        <taxon>Bacteria</taxon>
        <taxon>Bacillati</taxon>
        <taxon>Actinomycetota</taxon>
        <taxon>Actinomycetes</taxon>
        <taxon>Micromonosporales</taxon>
        <taxon>Micromonosporaceae</taxon>
        <taxon>Micromonospora</taxon>
    </lineage>
</organism>
<dbReference type="InterPro" id="IPR036291">
    <property type="entry name" value="NAD(P)-bd_dom_sf"/>
</dbReference>
<sequence>MARLSIVSGGGTGIGRAVAERLAQEGSTVAVLGRRAAVLERAAAEINETVGDERVVPYPVDLTVADEVAEVASRLRERGDAVDVLVANAGGNAGRRHTGPGLDAEVAAWRADFEANVVTSVLLVEAFRADLRRPGGAVVLLGSVAAYRPTGSYGAAKAAVHAWTYTLATQLGGDGITVNTVAPGFIPDTEFFGDQITPEFRRSRVDATPLGRPGTPEEVAAAVGYLASPQARFTTGQIIQVNGGMVYGRG</sequence>
<keyword evidence="5" id="KW-1185">Reference proteome</keyword>
<dbReference type="PANTHER" id="PTHR43618:SF8">
    <property type="entry name" value="7ALPHA-HYDROXYSTEROID DEHYDROGENASE"/>
    <property type="match status" value="1"/>
</dbReference>
<comment type="similarity">
    <text evidence="1">Belongs to the short-chain dehydrogenases/reductases (SDR) family.</text>
</comment>